<proteinExistence type="predicted"/>
<gene>
    <name evidence="2" type="ORF">HNQ46_000127</name>
</gene>
<dbReference type="Proteomes" id="UP000522163">
    <property type="component" value="Unassembled WGS sequence"/>
</dbReference>
<sequence length="534" mass="60990">MKKNKVAKLNEKVLFEFGQAEKVQQSQIFDIQAEAQEIKDGLDTLEKMQADIYAEGKDLISELEELLTIVESQELSNDTKKSIDEYFDDYLESVQNLTSSTTYDIRRTKEVVTNNNWEDYFDRVSQYTKEIGVDDNEDPFLSLLGEQEYRKLEEEVDTEFAKQTSIVNKTDLKFLAIAIALEVAKGLLFPVVAEKMGYGDSFNPDNRLDHNDKSIEKAHKEANDAYRDKKLEKNSTGKWMELLYQTVPYDITAGTGNIPEINLHGGAHRLYTLGHDPILGWVFGTANILTDVITISPGAVVQSDNKWAELVKLAGIRSYKVQRKPKMMILPERVSTFKMFKDSYDIAREHPMNLPAAVFTEGQHLKSDINTKMGLPVPILETFSPDFASKLYTNHYDALCFARDMKIVGKSAIVSIVMDMLISLVHGLYYNPQKDGTRDLYEVRTRKILLIANTIGTSSNLIFSYCTQNAKSLDIGGLLVTLSHLFLDTRFLLNVKKEFVESRIYEKIEKEIKELDKIEAELLKYGEKHRDLYK</sequence>
<reference evidence="2 3" key="1">
    <citation type="submission" date="2020-08" db="EMBL/GenBank/DDBJ databases">
        <title>Genomic Encyclopedia of Type Strains, Phase IV (KMG-IV): sequencing the most valuable type-strain genomes for metagenomic binning, comparative biology and taxonomic classification.</title>
        <authorList>
            <person name="Goeker M."/>
        </authorList>
    </citation>
    <scope>NUCLEOTIDE SEQUENCE [LARGE SCALE GENOMIC DNA]</scope>
    <source>
        <strain evidence="2 3">DSM 17245</strain>
    </source>
</reference>
<organism evidence="2 3">
    <name type="scientific">Oribacterium sinus</name>
    <dbReference type="NCBI Taxonomy" id="237576"/>
    <lineage>
        <taxon>Bacteria</taxon>
        <taxon>Bacillati</taxon>
        <taxon>Bacillota</taxon>
        <taxon>Clostridia</taxon>
        <taxon>Lachnospirales</taxon>
        <taxon>Lachnospiraceae</taxon>
        <taxon>Oribacterium</taxon>
    </lineage>
</organism>
<name>A0A7W9SE54_9FIRM</name>
<evidence type="ECO:0000313" key="2">
    <source>
        <dbReference type="EMBL" id="MBB6040166.1"/>
    </source>
</evidence>
<evidence type="ECO:0000313" key="3">
    <source>
        <dbReference type="Proteomes" id="UP000522163"/>
    </source>
</evidence>
<dbReference type="AlphaFoldDB" id="A0A7W9SE54"/>
<feature type="coiled-coil region" evidence="1">
    <location>
        <begin position="501"/>
        <end position="528"/>
    </location>
</feature>
<accession>A0A7W9SE54</accession>
<protein>
    <submittedName>
        <fullName evidence="2">ElaB/YqjD/DUF883 family membrane-anchored ribosome-binding protein</fullName>
    </submittedName>
</protein>
<evidence type="ECO:0000256" key="1">
    <source>
        <dbReference type="SAM" id="Coils"/>
    </source>
</evidence>
<comment type="caution">
    <text evidence="2">The sequence shown here is derived from an EMBL/GenBank/DDBJ whole genome shotgun (WGS) entry which is preliminary data.</text>
</comment>
<dbReference type="EMBL" id="JACHHH010000001">
    <property type="protein sequence ID" value="MBB6040166.1"/>
    <property type="molecule type" value="Genomic_DNA"/>
</dbReference>
<keyword evidence="1" id="KW-0175">Coiled coil</keyword>
<dbReference type="RefSeq" id="WP_183681601.1">
    <property type="nucleotide sequence ID" value="NZ_JACHHH010000001.1"/>
</dbReference>
<dbReference type="GeneID" id="85013701"/>